<dbReference type="SUPFAM" id="SSF53067">
    <property type="entry name" value="Actin-like ATPase domain"/>
    <property type="match status" value="2"/>
</dbReference>
<dbReference type="PANTHER" id="PTHR11937">
    <property type="entry name" value="ACTIN"/>
    <property type="match status" value="1"/>
</dbReference>
<evidence type="ECO:0000313" key="3">
    <source>
        <dbReference type="EMBL" id="TDL28961.1"/>
    </source>
</evidence>
<accession>A0A4Y7QNY9</accession>
<comment type="similarity">
    <text evidence="1">Belongs to the actin family.</text>
</comment>
<dbReference type="AlphaFoldDB" id="A0A4Y7QNY9"/>
<dbReference type="SMART" id="SM00268">
    <property type="entry name" value="ACTIN"/>
    <property type="match status" value="1"/>
</dbReference>
<dbReference type="Proteomes" id="UP000294933">
    <property type="component" value="Unassembled WGS sequence"/>
</dbReference>
<reference evidence="3 4" key="1">
    <citation type="submission" date="2018-06" db="EMBL/GenBank/DDBJ databases">
        <title>A transcriptomic atlas of mushroom development highlights an independent origin of complex multicellularity.</title>
        <authorList>
            <consortium name="DOE Joint Genome Institute"/>
            <person name="Krizsan K."/>
            <person name="Almasi E."/>
            <person name="Merenyi Z."/>
            <person name="Sahu N."/>
            <person name="Viragh M."/>
            <person name="Koszo T."/>
            <person name="Mondo S."/>
            <person name="Kiss B."/>
            <person name="Balint B."/>
            <person name="Kues U."/>
            <person name="Barry K."/>
            <person name="Hegedus J.C."/>
            <person name="Henrissat B."/>
            <person name="Johnson J."/>
            <person name="Lipzen A."/>
            <person name="Ohm R."/>
            <person name="Nagy I."/>
            <person name="Pangilinan J."/>
            <person name="Yan J."/>
            <person name="Xiong Y."/>
            <person name="Grigoriev I.V."/>
            <person name="Hibbett D.S."/>
            <person name="Nagy L.G."/>
        </authorList>
    </citation>
    <scope>NUCLEOTIDE SEQUENCE [LARGE SCALE GENOMIC DNA]</scope>
    <source>
        <strain evidence="3 4">SZMC22713</strain>
    </source>
</reference>
<keyword evidence="4" id="KW-1185">Reference proteome</keyword>
<protein>
    <submittedName>
        <fullName evidence="3">Actin-like protein Arp5p</fullName>
    </submittedName>
</protein>
<dbReference type="InterPro" id="IPR004000">
    <property type="entry name" value="Actin"/>
</dbReference>
<gene>
    <name evidence="3" type="ORF">BD410DRAFT_711104</name>
</gene>
<feature type="compositionally biased region" description="Basic and acidic residues" evidence="2">
    <location>
        <begin position="451"/>
        <end position="465"/>
    </location>
</feature>
<proteinExistence type="inferred from homology"/>
<dbReference type="EMBL" id="ML170157">
    <property type="protein sequence ID" value="TDL28961.1"/>
    <property type="molecule type" value="Genomic_DNA"/>
</dbReference>
<dbReference type="VEuPathDB" id="FungiDB:BD410DRAFT_711104"/>
<name>A0A4Y7QNY9_9AGAM</name>
<organism evidence="3 4">
    <name type="scientific">Rickenella mellea</name>
    <dbReference type="NCBI Taxonomy" id="50990"/>
    <lineage>
        <taxon>Eukaryota</taxon>
        <taxon>Fungi</taxon>
        <taxon>Dikarya</taxon>
        <taxon>Basidiomycota</taxon>
        <taxon>Agaricomycotina</taxon>
        <taxon>Agaricomycetes</taxon>
        <taxon>Hymenochaetales</taxon>
        <taxon>Rickenellaceae</taxon>
        <taxon>Rickenella</taxon>
    </lineage>
</organism>
<feature type="region of interest" description="Disordered" evidence="2">
    <location>
        <begin position="416"/>
        <end position="479"/>
    </location>
</feature>
<sequence>MAEQLNIIYLPTPTLPVPAGPDSYDEHRGKETPLIIDNGATNLRYGFATSAEPHTGPNVIAKFKERKSNKQLLIFGEGVEMDSGARAQARNPWEGDVLLNFDALENALDHAFIQLGIDTDAVAHPVLMTERLCSPLHSRALTSELMFEQYSVPSLAYCVDSVMSFYHNNLPATSNPFVSDGLVVSFNTASTSVIPVMSGKGIFSHAKRIPWGTSQASEYLLKRIQLKYPNFPTRVTSTHTTWMLQSLCEFSPDYSALLRELKDPIKLRASERVLQFPFNAPMEVEKTEEELMRIAERRKEQGKKLQEMAAAKRIEKLLQKENDLQYLTDLREGRGKEGKKEWTAKLQSEGFENDAALDAAIKKLDDNLKRSRKKEVDGDDPEPAEEPSFPLLDTPDADEGLKEKRKQKLLKAGFEARARARREKEREKEEREADEQREAEEREENPQGWADRLRREHETTMGRIKERTRRKVALTDRKSAVAQARMKNIASLAADDRVPKKRRKGGGEDMFGADDADWAIYRKINIAAVSSDEEDDLARLGLVEQKLLAHDPTFTHAQTYHSMTTQRSALLLAMRPQYEEGDVEGNTRIHLNTERWRVCEAWFQPSMAGVDSAGLGEVLQNVLARFTDTEKERLVKNVFITGAPSQLPGLIPRLRSTLRPILRPDMQLEIVRASNPSLDAWKGMADFAQTSDFPSVGVSKAEYEEWGGERIRRWWGGNWNSSFVA</sequence>
<feature type="compositionally biased region" description="Basic and acidic residues" evidence="2">
    <location>
        <begin position="416"/>
        <end position="440"/>
    </location>
</feature>
<feature type="region of interest" description="Disordered" evidence="2">
    <location>
        <begin position="369"/>
        <end position="397"/>
    </location>
</feature>
<dbReference type="FunFam" id="3.30.420.40:FF:000058">
    <property type="entry name" value="Putative actin-related protein 5"/>
    <property type="match status" value="1"/>
</dbReference>
<dbReference type="Pfam" id="PF00022">
    <property type="entry name" value="Actin"/>
    <property type="match status" value="2"/>
</dbReference>
<dbReference type="STRING" id="50990.A0A4Y7QNY9"/>
<dbReference type="OrthoDB" id="7340501at2759"/>
<dbReference type="InterPro" id="IPR043129">
    <property type="entry name" value="ATPase_NBD"/>
</dbReference>
<evidence type="ECO:0000313" key="4">
    <source>
        <dbReference type="Proteomes" id="UP000294933"/>
    </source>
</evidence>
<dbReference type="Gene3D" id="3.30.420.40">
    <property type="match status" value="2"/>
</dbReference>
<evidence type="ECO:0000256" key="1">
    <source>
        <dbReference type="RuleBase" id="RU000487"/>
    </source>
</evidence>
<evidence type="ECO:0000256" key="2">
    <source>
        <dbReference type="SAM" id="MobiDB-lite"/>
    </source>
</evidence>